<comment type="caution">
    <text evidence="1">The sequence shown here is derived from an EMBL/GenBank/DDBJ whole genome shotgun (WGS) entry which is preliminary data.</text>
</comment>
<accession>A0A8S1RSA2</accession>
<name>A0A8S1RSA2_9CILI</name>
<evidence type="ECO:0000313" key="2">
    <source>
        <dbReference type="Proteomes" id="UP000692954"/>
    </source>
</evidence>
<keyword evidence="2" id="KW-1185">Reference proteome</keyword>
<reference evidence="1" key="1">
    <citation type="submission" date="2021-01" db="EMBL/GenBank/DDBJ databases">
        <authorList>
            <consortium name="Genoscope - CEA"/>
            <person name="William W."/>
        </authorList>
    </citation>
    <scope>NUCLEOTIDE SEQUENCE</scope>
</reference>
<dbReference type="Proteomes" id="UP000692954">
    <property type="component" value="Unassembled WGS sequence"/>
</dbReference>
<protein>
    <submittedName>
        <fullName evidence="1">Uncharacterized protein</fullName>
    </submittedName>
</protein>
<dbReference type="AlphaFoldDB" id="A0A8S1RSA2"/>
<gene>
    <name evidence="1" type="ORF">PSON_ATCC_30995.1.T3760013</name>
</gene>
<organism evidence="1 2">
    <name type="scientific">Paramecium sonneborni</name>
    <dbReference type="NCBI Taxonomy" id="65129"/>
    <lineage>
        <taxon>Eukaryota</taxon>
        <taxon>Sar</taxon>
        <taxon>Alveolata</taxon>
        <taxon>Ciliophora</taxon>
        <taxon>Intramacronucleata</taxon>
        <taxon>Oligohymenophorea</taxon>
        <taxon>Peniculida</taxon>
        <taxon>Parameciidae</taxon>
        <taxon>Paramecium</taxon>
    </lineage>
</organism>
<evidence type="ECO:0000313" key="1">
    <source>
        <dbReference type="EMBL" id="CAD8131118.1"/>
    </source>
</evidence>
<proteinExistence type="predicted"/>
<dbReference type="EMBL" id="CAJJDN010000376">
    <property type="protein sequence ID" value="CAD8131118.1"/>
    <property type="molecule type" value="Genomic_DNA"/>
</dbReference>
<sequence length="165" mass="19931">MVNGLICVKITIIKEKLFMMESINMVKYVVDGIFLLDQKEIFKLLVVDHLILVKLKMVNGVNQMKKFIKKIRLQLLDFIKMVKKQENGHKCKDKHKDYKKDLKLCNHCFQKYQVENLLIPLNESCKKHKNFKTILIMRKYPSKQFKFLQHFRKYLTQIKFFSFKI</sequence>